<evidence type="ECO:0000256" key="1">
    <source>
        <dbReference type="ARBA" id="ARBA00004442"/>
    </source>
</evidence>
<comment type="subcellular location">
    <subcellularLocation>
        <location evidence="1">Cell outer membrane</location>
    </subcellularLocation>
</comment>
<evidence type="ECO:0000313" key="9">
    <source>
        <dbReference type="Proteomes" id="UP001213309"/>
    </source>
</evidence>
<comment type="similarity">
    <text evidence="2">Belongs to the bacteroidetes fimbrillin superfamily. FimB/Mfa2 family.</text>
</comment>
<evidence type="ECO:0000256" key="6">
    <source>
        <dbReference type="ARBA" id="ARBA00023237"/>
    </source>
</evidence>
<protein>
    <submittedName>
        <fullName evidence="8">FimB/Mfa2 family fimbrial subunit</fullName>
    </submittedName>
</protein>
<dbReference type="RefSeq" id="WP_196072274.1">
    <property type="nucleotide sequence ID" value="NZ_JADPCT010000080.1"/>
</dbReference>
<comment type="caution">
    <text evidence="8">The sequence shown here is derived from an EMBL/GenBank/DDBJ whole genome shotgun (WGS) entry which is preliminary data.</text>
</comment>
<dbReference type="Proteomes" id="UP001213309">
    <property type="component" value="Unassembled WGS sequence"/>
</dbReference>
<keyword evidence="6" id="KW-0998">Cell outer membrane</keyword>
<keyword evidence="3" id="KW-0732">Signal</keyword>
<gene>
    <name evidence="8" type="ORF">POZ24_19060</name>
</gene>
<evidence type="ECO:0000256" key="2">
    <source>
        <dbReference type="ARBA" id="ARBA00007248"/>
    </source>
</evidence>
<organism evidence="8 9">
    <name type="scientific">Bacteroides uniformis</name>
    <dbReference type="NCBI Taxonomy" id="820"/>
    <lineage>
        <taxon>Bacteria</taxon>
        <taxon>Pseudomonadati</taxon>
        <taxon>Bacteroidota</taxon>
        <taxon>Bacteroidia</taxon>
        <taxon>Bacteroidales</taxon>
        <taxon>Bacteroidaceae</taxon>
        <taxon>Bacteroides</taxon>
    </lineage>
</organism>
<reference evidence="8" key="1">
    <citation type="submission" date="2022-10" db="EMBL/GenBank/DDBJ databases">
        <title>Human gut microbiome strain richness.</title>
        <authorList>
            <person name="Chen-Liaw A."/>
        </authorList>
    </citation>
    <scope>NUCLEOTIDE SEQUENCE</scope>
    <source>
        <strain evidence="8">1001713st2_A4_1001713B170214_170313</strain>
    </source>
</reference>
<evidence type="ECO:0000313" key="8">
    <source>
        <dbReference type="EMBL" id="MDC1882091.1"/>
    </source>
</evidence>
<keyword evidence="7" id="KW-0449">Lipoprotein</keyword>
<keyword evidence="5" id="KW-0564">Palmitate</keyword>
<dbReference type="Pfam" id="PF08842">
    <property type="entry name" value="Mfa2"/>
    <property type="match status" value="1"/>
</dbReference>
<name>A0AAW6GX94_BACUN</name>
<proteinExistence type="inferred from homology"/>
<dbReference type="EMBL" id="JAQNSG010000024">
    <property type="protein sequence ID" value="MDC1882091.1"/>
    <property type="molecule type" value="Genomic_DNA"/>
</dbReference>
<dbReference type="AlphaFoldDB" id="A0AAW6GX94"/>
<evidence type="ECO:0000256" key="5">
    <source>
        <dbReference type="ARBA" id="ARBA00023139"/>
    </source>
</evidence>
<keyword evidence="4" id="KW-0472">Membrane</keyword>
<dbReference type="GO" id="GO:0009279">
    <property type="term" value="C:cell outer membrane"/>
    <property type="evidence" value="ECO:0007669"/>
    <property type="project" value="UniProtKB-SubCell"/>
</dbReference>
<dbReference type="InterPro" id="IPR014941">
    <property type="entry name" value="FimB/Mfa2/Mfa3"/>
</dbReference>
<evidence type="ECO:0000256" key="3">
    <source>
        <dbReference type="ARBA" id="ARBA00022729"/>
    </source>
</evidence>
<evidence type="ECO:0000256" key="7">
    <source>
        <dbReference type="ARBA" id="ARBA00023288"/>
    </source>
</evidence>
<accession>A0AAW6GX94</accession>
<sequence length="317" mass="33511">MKQSDKKKTKTASHQKKVLIKKGNWCGSNQLPIFVMLLLLVSCVKDDLYNTPHPDKGAVKVTTDWTDRSSDATLPDSYILRIGAQEQTVSGETNAFDALFPPGKQDLLVYHQAEGITISGTTATVNTLPDGMLEPAPGYLFSASGTLEVMKDDTLHLTVPMKQHIRRLALTLKLNPGDEQRIGSTAATLTGIASAVDLTTGILIATGGKTTVPAFALGTDADALDIRSSGQPVLSATLHLIGVATGERQLLTLEITLANGTVQTVTTDLTEALKNFGTGGSMESLALDATLELPAEAGISATITSWNVVDNGDIKVN</sequence>
<evidence type="ECO:0000256" key="4">
    <source>
        <dbReference type="ARBA" id="ARBA00023136"/>
    </source>
</evidence>